<dbReference type="EMBL" id="MHPJ01000010">
    <property type="protein sequence ID" value="OGZ78991.1"/>
    <property type="molecule type" value="Genomic_DNA"/>
</dbReference>
<feature type="transmembrane region" description="Helical" evidence="1">
    <location>
        <begin position="58"/>
        <end position="79"/>
    </location>
</feature>
<dbReference type="PANTHER" id="PTHR14969">
    <property type="entry name" value="SPHINGOSINE-1-PHOSPHATE PHOSPHOHYDROLASE"/>
    <property type="match status" value="1"/>
</dbReference>
<feature type="transmembrane region" description="Helical" evidence="1">
    <location>
        <begin position="125"/>
        <end position="143"/>
    </location>
</feature>
<dbReference type="Gene3D" id="1.20.144.10">
    <property type="entry name" value="Phosphatidic acid phosphatase type 2/haloperoxidase"/>
    <property type="match status" value="1"/>
</dbReference>
<evidence type="ECO:0000313" key="4">
    <source>
        <dbReference type="Proteomes" id="UP000178650"/>
    </source>
</evidence>
<feature type="domain" description="Phosphatidic acid phosphatase type 2/haloperoxidase" evidence="2">
    <location>
        <begin position="53"/>
        <end position="164"/>
    </location>
</feature>
<gene>
    <name evidence="3" type="ORF">A2358_04620</name>
</gene>
<dbReference type="SMART" id="SM00014">
    <property type="entry name" value="acidPPc"/>
    <property type="match status" value="1"/>
</dbReference>
<reference evidence="3 4" key="1">
    <citation type="journal article" date="2016" name="Nat. Commun.">
        <title>Thousands of microbial genomes shed light on interconnected biogeochemical processes in an aquifer system.</title>
        <authorList>
            <person name="Anantharaman K."/>
            <person name="Brown C.T."/>
            <person name="Hug L.A."/>
            <person name="Sharon I."/>
            <person name="Castelle C.J."/>
            <person name="Probst A.J."/>
            <person name="Thomas B.C."/>
            <person name="Singh A."/>
            <person name="Wilkins M.J."/>
            <person name="Karaoz U."/>
            <person name="Brodie E.L."/>
            <person name="Williams K.H."/>
            <person name="Hubbard S.S."/>
            <person name="Banfield J.F."/>
        </authorList>
    </citation>
    <scope>NUCLEOTIDE SEQUENCE [LARGE SCALE GENOMIC DNA]</scope>
</reference>
<accession>A0A1G2IXA8</accession>
<feature type="transmembrane region" description="Helical" evidence="1">
    <location>
        <begin position="99"/>
        <end position="118"/>
    </location>
</feature>
<dbReference type="Proteomes" id="UP000178650">
    <property type="component" value="Unassembled WGS sequence"/>
</dbReference>
<evidence type="ECO:0000256" key="1">
    <source>
        <dbReference type="SAM" id="Phobius"/>
    </source>
</evidence>
<keyword evidence="1" id="KW-0812">Transmembrane</keyword>
<dbReference type="InterPro" id="IPR000326">
    <property type="entry name" value="PAP2/HPO"/>
</dbReference>
<sequence>MNIDLYLFNFINQFAGKWAWLDYFGIFCADYLGYFLLFALAVLLLLNLKKYWKMVAEALVVAGFSRFVLAEIIRLIWFRPRPFISKSFVPLIAQSADEASFPSGHATFFFAMSTIVYFYNKKLGIIFFIASFFIAIARVFVGVHWPSDILAGAVLGILTGYILNWLFRNHAKKLIKNYE</sequence>
<keyword evidence="1" id="KW-0472">Membrane</keyword>
<keyword evidence="1" id="KW-1133">Transmembrane helix</keyword>
<dbReference type="InterPro" id="IPR036938">
    <property type="entry name" value="PAP2/HPO_sf"/>
</dbReference>
<evidence type="ECO:0000259" key="2">
    <source>
        <dbReference type="SMART" id="SM00014"/>
    </source>
</evidence>
<name>A0A1G2IXA8_9BACT</name>
<organism evidence="3 4">
    <name type="scientific">Candidatus Staskawiczbacteria bacterium RIFOXYB1_FULL_37_44</name>
    <dbReference type="NCBI Taxonomy" id="1802223"/>
    <lineage>
        <taxon>Bacteria</taxon>
        <taxon>Candidatus Staskawicziibacteriota</taxon>
    </lineage>
</organism>
<evidence type="ECO:0000313" key="3">
    <source>
        <dbReference type="EMBL" id="OGZ78991.1"/>
    </source>
</evidence>
<dbReference type="AlphaFoldDB" id="A0A1G2IXA8"/>
<proteinExistence type="predicted"/>
<comment type="caution">
    <text evidence="3">The sequence shown here is derived from an EMBL/GenBank/DDBJ whole genome shotgun (WGS) entry which is preliminary data.</text>
</comment>
<dbReference type="Pfam" id="PF01569">
    <property type="entry name" value="PAP2"/>
    <property type="match status" value="1"/>
</dbReference>
<feature type="transmembrane region" description="Helical" evidence="1">
    <location>
        <begin position="149"/>
        <end position="167"/>
    </location>
</feature>
<dbReference type="STRING" id="1802223.A2358_04620"/>
<dbReference type="PANTHER" id="PTHR14969:SF13">
    <property type="entry name" value="AT30094P"/>
    <property type="match status" value="1"/>
</dbReference>
<protein>
    <recommendedName>
        <fullName evidence="2">Phosphatidic acid phosphatase type 2/haloperoxidase domain-containing protein</fullName>
    </recommendedName>
</protein>
<dbReference type="SUPFAM" id="SSF48317">
    <property type="entry name" value="Acid phosphatase/Vanadium-dependent haloperoxidase"/>
    <property type="match status" value="1"/>
</dbReference>
<feature type="transmembrane region" description="Helical" evidence="1">
    <location>
        <begin position="20"/>
        <end position="46"/>
    </location>
</feature>